<sequence>MKSFKENRYTEIIHNLPLPSQESLVRPKAHRNPMLLHIRFNAQKHQNPAQEVAFFHLFQGTKLLWRGFRLARIG</sequence>
<gene>
    <name evidence="1" type="ORF">A0U92_02530</name>
</gene>
<protein>
    <submittedName>
        <fullName evidence="1">Uncharacterized protein</fullName>
    </submittedName>
</protein>
<evidence type="ECO:0000313" key="1">
    <source>
        <dbReference type="EMBL" id="AQS83833.1"/>
    </source>
</evidence>
<dbReference type="AlphaFoldDB" id="A0A1U9KDE4"/>
<reference evidence="1 2" key="1">
    <citation type="submission" date="2016-03" db="EMBL/GenBank/DDBJ databases">
        <title>Acetic acid bacteria sequencing.</title>
        <authorList>
            <person name="Brandt J."/>
            <person name="Jakob F."/>
            <person name="Vogel R.F."/>
        </authorList>
    </citation>
    <scope>NUCLEOTIDE SEQUENCE [LARGE SCALE GENOMIC DNA]</scope>
    <source>
        <strain evidence="1 2">TMW2.1153</strain>
    </source>
</reference>
<keyword evidence="2" id="KW-1185">Reference proteome</keyword>
<evidence type="ECO:0000313" key="2">
    <source>
        <dbReference type="Proteomes" id="UP000188937"/>
    </source>
</evidence>
<dbReference type="Proteomes" id="UP000188937">
    <property type="component" value="Chromosome"/>
</dbReference>
<dbReference type="STRING" id="435.A0U92_02530"/>
<dbReference type="KEGG" id="aace:A0U92_02530"/>
<accession>A0A1U9KDE4</accession>
<proteinExistence type="predicted"/>
<organism evidence="1 2">
    <name type="scientific">Acetobacter aceti</name>
    <dbReference type="NCBI Taxonomy" id="435"/>
    <lineage>
        <taxon>Bacteria</taxon>
        <taxon>Pseudomonadati</taxon>
        <taxon>Pseudomonadota</taxon>
        <taxon>Alphaproteobacteria</taxon>
        <taxon>Acetobacterales</taxon>
        <taxon>Acetobacteraceae</taxon>
        <taxon>Acetobacter</taxon>
        <taxon>Acetobacter subgen. Acetobacter</taxon>
    </lineage>
</organism>
<dbReference type="EMBL" id="CP014692">
    <property type="protein sequence ID" value="AQS83833.1"/>
    <property type="molecule type" value="Genomic_DNA"/>
</dbReference>
<name>A0A1U9KDE4_ACEAC</name>